<comment type="caution">
    <text evidence="2">The sequence shown here is derived from an EMBL/GenBank/DDBJ whole genome shotgun (WGS) entry which is preliminary data.</text>
</comment>
<dbReference type="InterPro" id="IPR016181">
    <property type="entry name" value="Acyl_CoA_acyltransferase"/>
</dbReference>
<dbReference type="SUPFAM" id="SSF55729">
    <property type="entry name" value="Acyl-CoA N-acyltransferases (Nat)"/>
    <property type="match status" value="1"/>
</dbReference>
<dbReference type="Gene3D" id="3.40.630.30">
    <property type="match status" value="1"/>
</dbReference>
<dbReference type="EMBL" id="QJJV01000039">
    <property type="protein sequence ID" value="PXX05890.1"/>
    <property type="molecule type" value="Genomic_DNA"/>
</dbReference>
<protein>
    <submittedName>
        <fullName evidence="2">RimJ/RimL family protein N-acetyltransferase</fullName>
    </submittedName>
</protein>
<evidence type="ECO:0000259" key="1">
    <source>
        <dbReference type="PROSITE" id="PS51186"/>
    </source>
</evidence>
<evidence type="ECO:0000313" key="3">
    <source>
        <dbReference type="Proteomes" id="UP000247515"/>
    </source>
</evidence>
<organism evidence="2 3">
    <name type="scientific">Paraburkholderia tropica</name>
    <dbReference type="NCBI Taxonomy" id="92647"/>
    <lineage>
        <taxon>Bacteria</taxon>
        <taxon>Pseudomonadati</taxon>
        <taxon>Pseudomonadota</taxon>
        <taxon>Betaproteobacteria</taxon>
        <taxon>Burkholderiales</taxon>
        <taxon>Burkholderiaceae</taxon>
        <taxon>Paraburkholderia</taxon>
    </lineage>
</organism>
<keyword evidence="3" id="KW-1185">Reference proteome</keyword>
<feature type="domain" description="N-acetyltransferase" evidence="1">
    <location>
        <begin position="34"/>
        <end position="196"/>
    </location>
</feature>
<dbReference type="Pfam" id="PF00583">
    <property type="entry name" value="Acetyltransf_1"/>
    <property type="match status" value="1"/>
</dbReference>
<accession>A0ABX5MCI0</accession>
<proteinExistence type="predicted"/>
<dbReference type="Proteomes" id="UP000247515">
    <property type="component" value="Unassembled WGS sequence"/>
</dbReference>
<dbReference type="InterPro" id="IPR000182">
    <property type="entry name" value="GNAT_dom"/>
</dbReference>
<dbReference type="PROSITE" id="PS51186">
    <property type="entry name" value="GNAT"/>
    <property type="match status" value="1"/>
</dbReference>
<reference evidence="2 3" key="1">
    <citation type="submission" date="2018-05" db="EMBL/GenBank/DDBJ databases">
        <title>Genomic Encyclopedia of Type Strains, Phase IV (KMG-V): Genome sequencing to study the core and pangenomes of soil and plant-associated prokaryotes.</title>
        <authorList>
            <person name="Whitman W."/>
        </authorList>
    </citation>
    <scope>NUCLEOTIDE SEQUENCE [LARGE SCALE GENOMIC DNA]</scope>
    <source>
        <strain evidence="2 3">SIr-6563</strain>
    </source>
</reference>
<name>A0ABX5MCI0_9BURK</name>
<dbReference type="CDD" id="cd04301">
    <property type="entry name" value="NAT_SF"/>
    <property type="match status" value="1"/>
</dbReference>
<sequence length="196" mass="21819">MRNADAHNDVALSMSTPANGSRIAALTSKLLLMLTIRPLTSESHSDCANVLRIFLEAPLYSELVEGRPPSEEDVDDFFNGKPTSKDTTDKLVFGFYVGPDMVGCADVIRSYPNDDCVWIGLLLFSGPHQSRGYGQTALALINEMAREWGYRRLQLAAISTNPRALAFWQREGFETAYSTTNPRFIGNVIVMERPIR</sequence>
<gene>
    <name evidence="2" type="ORF">C7400_13953</name>
</gene>
<evidence type="ECO:0000313" key="2">
    <source>
        <dbReference type="EMBL" id="PXX05890.1"/>
    </source>
</evidence>